<name>A0A3L6PUU0_PANMI</name>
<organism evidence="2 3">
    <name type="scientific">Panicum miliaceum</name>
    <name type="common">Proso millet</name>
    <name type="synonym">Broomcorn millet</name>
    <dbReference type="NCBI Taxonomy" id="4540"/>
    <lineage>
        <taxon>Eukaryota</taxon>
        <taxon>Viridiplantae</taxon>
        <taxon>Streptophyta</taxon>
        <taxon>Embryophyta</taxon>
        <taxon>Tracheophyta</taxon>
        <taxon>Spermatophyta</taxon>
        <taxon>Magnoliopsida</taxon>
        <taxon>Liliopsida</taxon>
        <taxon>Poales</taxon>
        <taxon>Poaceae</taxon>
        <taxon>PACMAD clade</taxon>
        <taxon>Panicoideae</taxon>
        <taxon>Panicodae</taxon>
        <taxon>Paniceae</taxon>
        <taxon>Panicinae</taxon>
        <taxon>Panicum</taxon>
        <taxon>Panicum sect. Panicum</taxon>
    </lineage>
</organism>
<dbReference type="Pfam" id="PF12697">
    <property type="entry name" value="Abhydrolase_6"/>
    <property type="match status" value="1"/>
</dbReference>
<dbReference type="GO" id="GO:0009507">
    <property type="term" value="C:chloroplast"/>
    <property type="evidence" value="ECO:0007669"/>
    <property type="project" value="TreeGrafter"/>
</dbReference>
<dbReference type="PANTHER" id="PTHR47280:SF1">
    <property type="entry name" value="PHEOPHYTINASE, CHLOROPLASTIC"/>
    <property type="match status" value="1"/>
</dbReference>
<dbReference type="SUPFAM" id="SSF53474">
    <property type="entry name" value="alpha/beta-Hydrolases"/>
    <property type="match status" value="1"/>
</dbReference>
<reference evidence="3" key="1">
    <citation type="journal article" date="2019" name="Nat. Commun.">
        <title>The genome of broomcorn millet.</title>
        <authorList>
            <person name="Zou C."/>
            <person name="Miki D."/>
            <person name="Li D."/>
            <person name="Tang Q."/>
            <person name="Xiao L."/>
            <person name="Rajput S."/>
            <person name="Deng P."/>
            <person name="Jia W."/>
            <person name="Huang R."/>
            <person name="Zhang M."/>
            <person name="Sun Y."/>
            <person name="Hu J."/>
            <person name="Fu X."/>
            <person name="Schnable P.S."/>
            <person name="Li F."/>
            <person name="Zhang H."/>
            <person name="Feng B."/>
            <person name="Zhu X."/>
            <person name="Liu R."/>
            <person name="Schnable J.C."/>
            <person name="Zhu J.-K."/>
            <person name="Zhang H."/>
        </authorList>
    </citation>
    <scope>NUCLEOTIDE SEQUENCE [LARGE SCALE GENOMIC DNA]</scope>
</reference>
<dbReference type="InterPro" id="IPR044211">
    <property type="entry name" value="PPH_chloroplastic"/>
</dbReference>
<dbReference type="GO" id="GO:0080124">
    <property type="term" value="F:pheophytinase activity"/>
    <property type="evidence" value="ECO:0007669"/>
    <property type="project" value="InterPro"/>
</dbReference>
<sequence>MLDLVHGAPRSRDGTVHAELLSFTPLFHSDGVHASNSGRLHSVVCAGAFTEPECASTIVAIMEVVSCSHSCSALHQTPRSAWRLRGGGLGLGHAKSTRPRRSAILCVGTTRGASIPGDSNKVQATQGFVDAALQGIPSRKAGEIEKVMIQGLPEGPDSSPISTGFWEWKPKLTVYYERSGTENSKAPAVLFLPGFGVGTFHYEKQLRDLGRDHKVWTMDFLGQGMSLPCEDPAPSSIAGDQSEDSFWGFGQDSQPWAEKLAYSVDLWQKQVQHFVEEVIREPVYIVGNSLGGFVALYFAASCPHLVKGVTLLNATPFWGFFPNPATSPRLSKIFPWAGTFPLPSFVRKLTEAVWQKISDPRSIHDILKQVYADHSTNVDKVFSRIVEITQHPAAAASFASIMFAPRGQISFQEAISRCQSQGVPISLMYGREDPWVRPIWGIKVKQQVPEAPYYEISPAGHCPHDEVPEGYYPVQSSYWEMNGISRVINYLLRGWLKNLESEGSIDLPFLEEPSYAEHGVSRELEFVREGSRKSVSVRLYGSKISLWSQLSSFLNTRASNSRYNASFNHTTVHSLSKDSMFENYGRVLLFPFKTMLLLVGNVWPLSPVVGWLERSSGALTLS</sequence>
<dbReference type="FunFam" id="3.40.50.1820:FF:000136">
    <property type="entry name" value="Pheophytinase, chloroplastic"/>
    <property type="match status" value="1"/>
</dbReference>
<dbReference type="PANTHER" id="PTHR47280">
    <property type="entry name" value="PHEOPHYTINASE, CHLOROPLASTIC"/>
    <property type="match status" value="1"/>
</dbReference>
<dbReference type="AlphaFoldDB" id="A0A3L6PUU0"/>
<accession>A0A3L6PUU0</accession>
<dbReference type="EMBL" id="PQIB02000015">
    <property type="protein sequence ID" value="RLM65472.1"/>
    <property type="molecule type" value="Genomic_DNA"/>
</dbReference>
<evidence type="ECO:0000313" key="3">
    <source>
        <dbReference type="Proteomes" id="UP000275267"/>
    </source>
</evidence>
<gene>
    <name evidence="2" type="ORF">C2845_PM16G21860</name>
</gene>
<dbReference type="InterPro" id="IPR000073">
    <property type="entry name" value="AB_hydrolase_1"/>
</dbReference>
<proteinExistence type="predicted"/>
<feature type="domain" description="AB hydrolase-1" evidence="1">
    <location>
        <begin position="189"/>
        <end position="471"/>
    </location>
</feature>
<dbReference type="STRING" id="4540.A0A3L6PUU0"/>
<evidence type="ECO:0000313" key="2">
    <source>
        <dbReference type="EMBL" id="RLM65472.1"/>
    </source>
</evidence>
<dbReference type="Gene3D" id="3.40.50.1820">
    <property type="entry name" value="alpha/beta hydrolase"/>
    <property type="match status" value="1"/>
</dbReference>
<dbReference type="InterPro" id="IPR029058">
    <property type="entry name" value="AB_hydrolase_fold"/>
</dbReference>
<evidence type="ECO:0000259" key="1">
    <source>
        <dbReference type="Pfam" id="PF12697"/>
    </source>
</evidence>
<keyword evidence="3" id="KW-1185">Reference proteome</keyword>
<protein>
    <submittedName>
        <fullName evidence="2">Pheophytinase, chloroplastic</fullName>
    </submittedName>
</protein>
<dbReference type="OrthoDB" id="408373at2759"/>
<dbReference type="Proteomes" id="UP000275267">
    <property type="component" value="Unassembled WGS sequence"/>
</dbReference>
<dbReference type="GO" id="GO:0015996">
    <property type="term" value="P:chlorophyll catabolic process"/>
    <property type="evidence" value="ECO:0007669"/>
    <property type="project" value="InterPro"/>
</dbReference>
<comment type="caution">
    <text evidence="2">The sequence shown here is derived from an EMBL/GenBank/DDBJ whole genome shotgun (WGS) entry which is preliminary data.</text>
</comment>